<dbReference type="EMBL" id="LATX01002531">
    <property type="protein sequence ID" value="KTB27591.1"/>
    <property type="molecule type" value="Genomic_DNA"/>
</dbReference>
<gene>
    <name evidence="2" type="ORF">WG66_19844</name>
</gene>
<dbReference type="InterPro" id="IPR015131">
    <property type="entry name" value="Killer_tox_Kp4"/>
</dbReference>
<dbReference type="Gene3D" id="3.30.430.10">
    <property type="entry name" value="Killer Toxin P4, subunit A"/>
    <property type="match status" value="1"/>
</dbReference>
<accession>A0A0W0EU54</accession>
<dbReference type="Proteomes" id="UP000054988">
    <property type="component" value="Unassembled WGS sequence"/>
</dbReference>
<evidence type="ECO:0000259" key="1">
    <source>
        <dbReference type="Pfam" id="PF09044"/>
    </source>
</evidence>
<reference evidence="2 3" key="1">
    <citation type="submission" date="2015-12" db="EMBL/GenBank/DDBJ databases">
        <title>Draft genome sequence of Moniliophthora roreri, the causal agent of frosty pod rot of cacao.</title>
        <authorList>
            <person name="Aime M.C."/>
            <person name="Diaz-Valderrama J.R."/>
            <person name="Kijpornyongpan T."/>
            <person name="Phillips-Mora W."/>
        </authorList>
    </citation>
    <scope>NUCLEOTIDE SEQUENCE [LARGE SCALE GENOMIC DNA]</scope>
    <source>
        <strain evidence="2 3">MCA 2952</strain>
    </source>
</reference>
<name>A0A0W0EU54_MONRR</name>
<dbReference type="SUPFAM" id="SSF55221">
    <property type="entry name" value="Yeast killer toxins"/>
    <property type="match status" value="1"/>
</dbReference>
<evidence type="ECO:0000313" key="3">
    <source>
        <dbReference type="Proteomes" id="UP000054988"/>
    </source>
</evidence>
<evidence type="ECO:0000313" key="2">
    <source>
        <dbReference type="EMBL" id="KTB27591.1"/>
    </source>
</evidence>
<feature type="domain" description="Killer toxin Kp4" evidence="1">
    <location>
        <begin position="21"/>
        <end position="122"/>
    </location>
</feature>
<organism evidence="2 3">
    <name type="scientific">Moniliophthora roreri</name>
    <name type="common">Frosty pod rot fungus</name>
    <name type="synonym">Monilia roreri</name>
    <dbReference type="NCBI Taxonomy" id="221103"/>
    <lineage>
        <taxon>Eukaryota</taxon>
        <taxon>Fungi</taxon>
        <taxon>Dikarya</taxon>
        <taxon>Basidiomycota</taxon>
        <taxon>Agaricomycotina</taxon>
        <taxon>Agaricomycetes</taxon>
        <taxon>Agaricomycetidae</taxon>
        <taxon>Agaricales</taxon>
        <taxon>Marasmiineae</taxon>
        <taxon>Marasmiaceae</taxon>
        <taxon>Moniliophthora</taxon>
    </lineage>
</organism>
<comment type="caution">
    <text evidence="2">The sequence shown here is derived from an EMBL/GenBank/DDBJ whole genome shotgun (WGS) entry which is preliminary data.</text>
</comment>
<dbReference type="AlphaFoldDB" id="A0A0W0EU54"/>
<proteinExistence type="predicted"/>
<dbReference type="GO" id="GO:0005576">
    <property type="term" value="C:extracellular region"/>
    <property type="evidence" value="ECO:0007669"/>
    <property type="project" value="InterPro"/>
</dbReference>
<dbReference type="Pfam" id="PF09044">
    <property type="entry name" value="Kp4"/>
    <property type="match status" value="1"/>
</dbReference>
<dbReference type="InterPro" id="IPR011329">
    <property type="entry name" value="Killer_tox_Kp4/SMK"/>
</dbReference>
<sequence length="132" mass="14275">MHYFTYFTYFTSIIVAFEAAFTKAQLDCVGSIGCASTNVTIRDVQAVINAGVNDNRQYGDNIDIACVDHTCAFFQNTGITNNTGSLVKSLVQRLVDRGCIKCGSQFVNQLDSSQGELTVNVVANPACRDAVC</sequence>
<protein>
    <recommendedName>
        <fullName evidence="1">Killer toxin Kp4 domain-containing protein</fullName>
    </recommendedName>
</protein>